<dbReference type="Pfam" id="PF01345">
    <property type="entry name" value="DUF11"/>
    <property type="match status" value="1"/>
</dbReference>
<reference evidence="4 5" key="1">
    <citation type="journal article" date="2022" name="Front. Microbiol.">
        <title>High genomic differentiation and limited gene flow indicate recent cryptic speciation within the genus Laspinema (cyanobacteria).</title>
        <authorList>
            <person name="Stanojkovic A."/>
            <person name="Skoupy S."/>
            <person name="Skaloud P."/>
            <person name="Dvorak P."/>
        </authorList>
    </citation>
    <scope>NUCLEOTIDE SEQUENCE [LARGE SCALE GENOMIC DNA]</scope>
    <source>
        <strain evidence="4 5">D3b</strain>
    </source>
</reference>
<dbReference type="Gene3D" id="2.60.40.10">
    <property type="entry name" value="Immunoglobulins"/>
    <property type="match status" value="1"/>
</dbReference>
<protein>
    <submittedName>
        <fullName evidence="4">DUF11 domain-containing protein</fullName>
    </submittedName>
</protein>
<dbReference type="PROSITE" id="PS51257">
    <property type="entry name" value="PROKAR_LIPOPROTEIN"/>
    <property type="match status" value="1"/>
</dbReference>
<organism evidence="4 5">
    <name type="scientific">Laspinema olomoucense D3b</name>
    <dbReference type="NCBI Taxonomy" id="2953688"/>
    <lineage>
        <taxon>Bacteria</taxon>
        <taxon>Bacillati</taxon>
        <taxon>Cyanobacteriota</taxon>
        <taxon>Cyanophyceae</taxon>
        <taxon>Oscillatoriophycideae</taxon>
        <taxon>Oscillatoriales</taxon>
        <taxon>Laspinemataceae</taxon>
        <taxon>Laspinema</taxon>
        <taxon>Laspinema olomoucense</taxon>
    </lineage>
</organism>
<evidence type="ECO:0000313" key="5">
    <source>
        <dbReference type="Proteomes" id="UP001525961"/>
    </source>
</evidence>
<keyword evidence="2" id="KW-0732">Signal</keyword>
<accession>A0ABT2N7U7</accession>
<evidence type="ECO:0000259" key="3">
    <source>
        <dbReference type="Pfam" id="PF01345"/>
    </source>
</evidence>
<proteinExistence type="predicted"/>
<feature type="domain" description="DUF11" evidence="3">
    <location>
        <begin position="510"/>
        <end position="644"/>
    </location>
</feature>
<feature type="compositionally biased region" description="Polar residues" evidence="1">
    <location>
        <begin position="789"/>
        <end position="814"/>
    </location>
</feature>
<evidence type="ECO:0000256" key="2">
    <source>
        <dbReference type="SAM" id="SignalP"/>
    </source>
</evidence>
<dbReference type="PANTHER" id="PTHR34819">
    <property type="entry name" value="LARGE CYSTEINE-RICH PERIPLASMIC PROTEIN OMCB"/>
    <property type="match status" value="1"/>
</dbReference>
<dbReference type="InterPro" id="IPR001434">
    <property type="entry name" value="OmcB-like_DUF11"/>
</dbReference>
<sequence>MKRIAITHPLFLLQCFIVALSSCVLPSLPAHAEGSLQLVYDTDTNSYRPGKRPYLQFLPGTTLGGIQFSTTIKVYAQNNETLNLGSSAMGRGPNGDIIVRPPTGGPVSCLNDIKPTVAPAIADFGRIDNPTEELNGPFPTTGGYRPCVINVNQTGVWEIDFVSPNFANAANPADSATNEWTQLNNVSYVAAWDVTVRNNDGVVIPGRAFTNSLAMITGDNDRSIHSNLFVQTTDGYQYRVDLNGLDPNGFVFFANNKGFLEASTRNPLYRSIGLNAGFALPPGVTLHLPTTANNPATGDSTHQIFFNPPDTAVRIATLNIDNINNFRFEGSEGNTLGQAGTSPLGGSFKFTPPSAGTATLTIDANGNNSFNDPEDVQLTQYVLGGLEAQIFWDGRDRLGNVVPPRNIPYRVQLTFPFGEVHFPLIDPENDSNGIIIERLNPTPDFTLYFNDDTTTLAPGPINAGQNNSSSDPRPHRFSGLFGDLKGIDRWTFFTPRPVALTGGILIAAADLKITKTRTPDPAVAGGNITYTITVTNAGPSNITAVSPARVSDIFTANGDTVINLNWTCAITTPNNTAGTCIDATGTGNLSNARLALNAGASAQYTLTGIIIPTATQAIVNQATVTRPNDVADPVNDDTDANNNNNRTETATVTVPLTSGSPLLGVAKAAGTPIDNGDRTFTIPYTLVVRNYGNLPLTTLQVTENLNETFANLTYILEPNSLSSPTLTVNPSFNGTTDTNLLEAGNPNNTLAVDTEATINFAVRVTPGNNLGPFNNQVTASGVTPGGTGVNDSSTNGANPLGNNTGDPTQSNEVTPVTLRGNPNLELEKRITRVNGAVVGQSENLPDWPTNLVRGVASSNTIQPGDEVEYTIYFLSAGSGPLENATVCDPLQDFQTFRTDTFNGQTPTEGTFGAEVGIALALNPPNPDLPTAYLRSANSASNRGRFYPSGTTAPPVCRLPNVRGAVVVDLGRLGVGDYGFIRFRVRID</sequence>
<dbReference type="InterPro" id="IPR047589">
    <property type="entry name" value="DUF11_rpt"/>
</dbReference>
<feature type="compositionally biased region" description="Low complexity" evidence="1">
    <location>
        <begin position="640"/>
        <end position="653"/>
    </location>
</feature>
<feature type="chain" id="PRO_5046153607" evidence="2">
    <location>
        <begin position="33"/>
        <end position="987"/>
    </location>
</feature>
<dbReference type="EMBL" id="JAMXFA010000016">
    <property type="protein sequence ID" value="MCT7978760.1"/>
    <property type="molecule type" value="Genomic_DNA"/>
</dbReference>
<comment type="caution">
    <text evidence="4">The sequence shown here is derived from an EMBL/GenBank/DDBJ whole genome shotgun (WGS) entry which is preliminary data.</text>
</comment>
<dbReference type="InterPro" id="IPR051172">
    <property type="entry name" value="Chlamydia_OmcB"/>
</dbReference>
<dbReference type="NCBIfam" id="TIGR01451">
    <property type="entry name" value="B_ant_repeat"/>
    <property type="match status" value="2"/>
</dbReference>
<feature type="region of interest" description="Disordered" evidence="1">
    <location>
        <begin position="628"/>
        <end position="653"/>
    </location>
</feature>
<keyword evidence="5" id="KW-1185">Reference proteome</keyword>
<evidence type="ECO:0000313" key="4">
    <source>
        <dbReference type="EMBL" id="MCT7978760.1"/>
    </source>
</evidence>
<feature type="region of interest" description="Disordered" evidence="1">
    <location>
        <begin position="783"/>
        <end position="815"/>
    </location>
</feature>
<evidence type="ECO:0000256" key="1">
    <source>
        <dbReference type="SAM" id="MobiDB-lite"/>
    </source>
</evidence>
<gene>
    <name evidence="4" type="ORF">NG792_13680</name>
</gene>
<dbReference type="InterPro" id="IPR013783">
    <property type="entry name" value="Ig-like_fold"/>
</dbReference>
<name>A0ABT2N7U7_9CYAN</name>
<dbReference type="Proteomes" id="UP001525961">
    <property type="component" value="Unassembled WGS sequence"/>
</dbReference>
<feature type="signal peptide" evidence="2">
    <location>
        <begin position="1"/>
        <end position="32"/>
    </location>
</feature>
<dbReference type="RefSeq" id="WP_261235763.1">
    <property type="nucleotide sequence ID" value="NZ_JAMXFA010000016.1"/>
</dbReference>